<evidence type="ECO:0000256" key="3">
    <source>
        <dbReference type="ARBA" id="ARBA00022741"/>
    </source>
</evidence>
<keyword evidence="9" id="KW-1185">Reference proteome</keyword>
<dbReference type="InterPro" id="IPR000719">
    <property type="entry name" value="Prot_kinase_dom"/>
</dbReference>
<dbReference type="SUPFAM" id="SSF47954">
    <property type="entry name" value="Cyclin-like"/>
    <property type="match status" value="1"/>
</dbReference>
<dbReference type="GO" id="GO:0005524">
    <property type="term" value="F:ATP binding"/>
    <property type="evidence" value="ECO:0007669"/>
    <property type="project" value="UniProtKB-KW"/>
</dbReference>
<accession>A0A2I2L3V4</accession>
<dbReference type="SMART" id="SM00220">
    <property type="entry name" value="S_TKc"/>
    <property type="match status" value="1"/>
</dbReference>
<dbReference type="InterPro" id="IPR011009">
    <property type="entry name" value="Kinase-like_dom_sf"/>
</dbReference>
<dbReference type="PROSITE" id="PS00108">
    <property type="entry name" value="PROTEIN_KINASE_ST"/>
    <property type="match status" value="1"/>
</dbReference>
<dbReference type="Pfam" id="PF00134">
    <property type="entry name" value="Cyclin_N"/>
    <property type="match status" value="1"/>
</dbReference>
<dbReference type="InterPro" id="IPR006671">
    <property type="entry name" value="Cyclin_N"/>
</dbReference>
<dbReference type="InterPro" id="IPR036915">
    <property type="entry name" value="Cyclin-like_sf"/>
</dbReference>
<dbReference type="InterPro" id="IPR050117">
    <property type="entry name" value="MAPK"/>
</dbReference>
<keyword evidence="3" id="KW-0547">Nucleotide-binding</keyword>
<protein>
    <submittedName>
        <fullName evidence="8">Protein kinase</fullName>
    </submittedName>
</protein>
<evidence type="ECO:0000256" key="5">
    <source>
        <dbReference type="ARBA" id="ARBA00022840"/>
    </source>
</evidence>
<dbReference type="Proteomes" id="UP000236316">
    <property type="component" value="Segment"/>
</dbReference>
<dbReference type="PANTHER" id="PTHR24055">
    <property type="entry name" value="MITOGEN-ACTIVATED PROTEIN KINASE"/>
    <property type="match status" value="1"/>
</dbReference>
<sequence>MESKFDIIENLGGGAYGEVKMIKMGNEVLCTKEIGEDSLESFLREITNIKICKHPNIIPIFDIFYEDDNYYYNMPCLKYTLTQYIIKTYIEKYGIVENSEDEGGNYDEDEDNYDEDNKDNYNEDNEDNEDNYGEDNEDERGDYNEDNYGDYNEDNEDEGGNYDENEDNYNEDGDNKEDNYNEMDDEKGMGLDDADVIKYATMLCAAIAYCHSKGVWHRDLKPDNIMINDNNLYVIDFGLSLDSRRLDGLKKNSNVQTLNYAAPEVLLGSRTYNEKIDEWSVGCILAMMINGVPLFNQHNRRVVIYKILAMFGSPTYEDLITIAPEGNRRMIMDLNYSKVPIEKIIKTKDERLLKVCEGLLTYNPEKRMSCKDAYELLSGNSFVNIISPSIINITYPIYVDSEINLASRKTLIKWMFEIVDTLSLNYDTILNAIAMLNRISSMKTIDINLYQLYGFVCLYLSHMLNYEEDTGGNKMYIYIEGIYSMEELKNTLNDVLVNLGYEISYITLDDMDLKLYEIEQINYGKMKAIINYLLSSPLTFSYDWNTINSLISKFYLLIKNRNATSIDNIFGSYMGIFRALISDMVKDEEIVKAKIFAVKG</sequence>
<dbReference type="GO" id="GO:0004674">
    <property type="term" value="F:protein serine/threonine kinase activity"/>
    <property type="evidence" value="ECO:0007669"/>
    <property type="project" value="UniProtKB-KW"/>
</dbReference>
<keyword evidence="1" id="KW-0723">Serine/threonine-protein kinase</keyword>
<dbReference type="PROSITE" id="PS50011">
    <property type="entry name" value="PROTEIN_KINASE_DOM"/>
    <property type="match status" value="1"/>
</dbReference>
<evidence type="ECO:0000313" key="9">
    <source>
        <dbReference type="Proteomes" id="UP000236316"/>
    </source>
</evidence>
<evidence type="ECO:0000256" key="6">
    <source>
        <dbReference type="SAM" id="MobiDB-lite"/>
    </source>
</evidence>
<dbReference type="RefSeq" id="YP_009448510.1">
    <property type="nucleotide sequence ID" value="NC_036594.1"/>
</dbReference>
<evidence type="ECO:0000256" key="2">
    <source>
        <dbReference type="ARBA" id="ARBA00022679"/>
    </source>
</evidence>
<gene>
    <name evidence="8" type="ORF">ORPV_304</name>
</gene>
<dbReference type="EMBL" id="LT906555">
    <property type="protein sequence ID" value="SNW62208.1"/>
    <property type="molecule type" value="Genomic_DNA"/>
</dbReference>
<feature type="domain" description="Protein kinase" evidence="7">
    <location>
        <begin position="5"/>
        <end position="383"/>
    </location>
</feature>
<keyword evidence="5" id="KW-0067">ATP-binding</keyword>
<evidence type="ECO:0000256" key="1">
    <source>
        <dbReference type="ARBA" id="ARBA00022527"/>
    </source>
</evidence>
<dbReference type="KEGG" id="vg:35382078"/>
<keyword evidence="4 8" id="KW-0418">Kinase</keyword>
<name>A0A2I2L3V4_9VIRU</name>
<dbReference type="InterPro" id="IPR008271">
    <property type="entry name" value="Ser/Thr_kinase_AS"/>
</dbReference>
<keyword evidence="2" id="KW-0808">Transferase</keyword>
<evidence type="ECO:0000259" key="7">
    <source>
        <dbReference type="PROSITE" id="PS50011"/>
    </source>
</evidence>
<proteinExistence type="predicted"/>
<organism evidence="8">
    <name type="scientific">Orpheovirus IHUMI-LCC2</name>
    <dbReference type="NCBI Taxonomy" id="2023057"/>
    <lineage>
        <taxon>Viruses</taxon>
        <taxon>Varidnaviria</taxon>
        <taxon>Bamfordvirae</taxon>
        <taxon>Nucleocytoviricota</taxon>
        <taxon>Megaviricetes</taxon>
        <taxon>Pimascovirales</taxon>
        <taxon>Ocovirineae</taxon>
        <taxon>Orpheoviridae</taxon>
        <taxon>Alphaorpheovirus</taxon>
        <taxon>Alphaorpheovirus massiliense</taxon>
    </lineage>
</organism>
<dbReference type="GeneID" id="35382078"/>
<evidence type="ECO:0000256" key="4">
    <source>
        <dbReference type="ARBA" id="ARBA00022777"/>
    </source>
</evidence>
<dbReference type="Gene3D" id="1.10.472.10">
    <property type="entry name" value="Cyclin-like"/>
    <property type="match status" value="1"/>
</dbReference>
<feature type="region of interest" description="Disordered" evidence="6">
    <location>
        <begin position="99"/>
        <end position="187"/>
    </location>
</feature>
<dbReference type="Gene3D" id="1.10.510.10">
    <property type="entry name" value="Transferase(Phosphotransferase) domain 1"/>
    <property type="match status" value="2"/>
</dbReference>
<dbReference type="Pfam" id="PF00069">
    <property type="entry name" value="Pkinase"/>
    <property type="match status" value="1"/>
</dbReference>
<evidence type="ECO:0000313" key="8">
    <source>
        <dbReference type="EMBL" id="SNW62208.1"/>
    </source>
</evidence>
<dbReference type="OrthoDB" id="8955at10239"/>
<reference evidence="8" key="1">
    <citation type="submission" date="2017-08" db="EMBL/GenBank/DDBJ databases">
        <authorList>
            <consortium name="Urmite Genomes"/>
        </authorList>
    </citation>
    <scope>NUCLEOTIDE SEQUENCE [LARGE SCALE GENOMIC DNA]</scope>
    <source>
        <strain evidence="8">IHUMI-LCC2</strain>
    </source>
</reference>
<feature type="compositionally biased region" description="Acidic residues" evidence="6">
    <location>
        <begin position="99"/>
        <end position="185"/>
    </location>
</feature>
<dbReference type="SUPFAM" id="SSF56112">
    <property type="entry name" value="Protein kinase-like (PK-like)"/>
    <property type="match status" value="1"/>
</dbReference>
<dbReference type="FunFam" id="1.10.510.10:FF:000624">
    <property type="entry name" value="Mitogen-activated protein kinase"/>
    <property type="match status" value="1"/>
</dbReference>